<dbReference type="PROSITE" id="PS50975">
    <property type="entry name" value="ATP_GRASP"/>
    <property type="match status" value="1"/>
</dbReference>
<dbReference type="Proteomes" id="UP001597483">
    <property type="component" value="Unassembled WGS sequence"/>
</dbReference>
<evidence type="ECO:0000313" key="9">
    <source>
        <dbReference type="EMBL" id="MFD2474237.1"/>
    </source>
</evidence>
<keyword evidence="5" id="KW-0092">Biotin</keyword>
<dbReference type="EC" id="6.3.4.14" evidence="1"/>
<dbReference type="Pfam" id="PF00289">
    <property type="entry name" value="Biotin_carb_N"/>
    <property type="match status" value="1"/>
</dbReference>
<evidence type="ECO:0000256" key="3">
    <source>
        <dbReference type="ARBA" id="ARBA00022741"/>
    </source>
</evidence>
<evidence type="ECO:0000256" key="6">
    <source>
        <dbReference type="PROSITE-ProRule" id="PRU00409"/>
    </source>
</evidence>
<evidence type="ECO:0000259" key="8">
    <source>
        <dbReference type="PROSITE" id="PS50979"/>
    </source>
</evidence>
<dbReference type="Gene3D" id="3.30.470.20">
    <property type="entry name" value="ATP-grasp fold, B domain"/>
    <property type="match status" value="1"/>
</dbReference>
<evidence type="ECO:0000256" key="4">
    <source>
        <dbReference type="ARBA" id="ARBA00022840"/>
    </source>
</evidence>
<dbReference type="InterPro" id="IPR011054">
    <property type="entry name" value="Rudment_hybrid_motif"/>
</dbReference>
<feature type="domain" description="Biotin carboxylation" evidence="8">
    <location>
        <begin position="1"/>
        <end position="445"/>
    </location>
</feature>
<dbReference type="PROSITE" id="PS50979">
    <property type="entry name" value="BC"/>
    <property type="match status" value="1"/>
</dbReference>
<gene>
    <name evidence="9" type="ORF">ACFSVL_43000</name>
</gene>
<feature type="domain" description="ATP-grasp" evidence="7">
    <location>
        <begin position="119"/>
        <end position="316"/>
    </location>
</feature>
<name>A0ABW5HM72_9PSEU</name>
<dbReference type="Pfam" id="PF02786">
    <property type="entry name" value="CPSase_L_D2"/>
    <property type="match status" value="1"/>
</dbReference>
<proteinExistence type="predicted"/>
<evidence type="ECO:0000256" key="2">
    <source>
        <dbReference type="ARBA" id="ARBA00022598"/>
    </source>
</evidence>
<accession>A0ABW5HM72</accession>
<evidence type="ECO:0000256" key="5">
    <source>
        <dbReference type="ARBA" id="ARBA00023267"/>
    </source>
</evidence>
<dbReference type="InterPro" id="IPR011761">
    <property type="entry name" value="ATP-grasp"/>
</dbReference>
<dbReference type="SUPFAM" id="SSF51246">
    <property type="entry name" value="Rudiment single hybrid motif"/>
    <property type="match status" value="1"/>
</dbReference>
<organism evidence="9 10">
    <name type="scientific">Amycolatopsis silviterrae</name>
    <dbReference type="NCBI Taxonomy" id="1656914"/>
    <lineage>
        <taxon>Bacteria</taxon>
        <taxon>Bacillati</taxon>
        <taxon>Actinomycetota</taxon>
        <taxon>Actinomycetes</taxon>
        <taxon>Pseudonocardiales</taxon>
        <taxon>Pseudonocardiaceae</taxon>
        <taxon>Amycolatopsis</taxon>
    </lineage>
</organism>
<dbReference type="InterPro" id="IPR016185">
    <property type="entry name" value="PreATP-grasp_dom_sf"/>
</dbReference>
<keyword evidence="4 6" id="KW-0067">ATP-binding</keyword>
<keyword evidence="10" id="KW-1185">Reference proteome</keyword>
<dbReference type="PROSITE" id="PS00867">
    <property type="entry name" value="CPSASE_2"/>
    <property type="match status" value="1"/>
</dbReference>
<dbReference type="PANTHER" id="PTHR18866">
    <property type="entry name" value="CARBOXYLASE:PYRUVATE/ACETYL-COA/PROPIONYL-COA CARBOXYLASE"/>
    <property type="match status" value="1"/>
</dbReference>
<dbReference type="InterPro" id="IPR050856">
    <property type="entry name" value="Biotin_carboxylase_complex"/>
</dbReference>
<protein>
    <recommendedName>
        <fullName evidence="1">biotin carboxylase</fullName>
        <ecNumber evidence="1">6.3.4.14</ecNumber>
    </recommendedName>
</protein>
<dbReference type="InterPro" id="IPR005481">
    <property type="entry name" value="BC-like_N"/>
</dbReference>
<keyword evidence="2" id="KW-0436">Ligase</keyword>
<dbReference type="SMART" id="SM00878">
    <property type="entry name" value="Biotin_carb_C"/>
    <property type="match status" value="1"/>
</dbReference>
<dbReference type="PANTHER" id="PTHR18866:SF33">
    <property type="entry name" value="METHYLCROTONOYL-COA CARBOXYLASE SUBUNIT ALPHA, MITOCHONDRIAL-RELATED"/>
    <property type="match status" value="1"/>
</dbReference>
<dbReference type="Pfam" id="PF02785">
    <property type="entry name" value="Biotin_carb_C"/>
    <property type="match status" value="1"/>
</dbReference>
<dbReference type="NCBIfam" id="NF006367">
    <property type="entry name" value="PRK08591.1"/>
    <property type="match status" value="1"/>
</dbReference>
<evidence type="ECO:0000259" key="7">
    <source>
        <dbReference type="PROSITE" id="PS50975"/>
    </source>
</evidence>
<dbReference type="EMBL" id="JBHUKS010000037">
    <property type="protein sequence ID" value="MFD2474237.1"/>
    <property type="molecule type" value="Genomic_DNA"/>
</dbReference>
<evidence type="ECO:0000256" key="1">
    <source>
        <dbReference type="ARBA" id="ARBA00013263"/>
    </source>
</evidence>
<dbReference type="InterPro" id="IPR011764">
    <property type="entry name" value="Biotin_carboxylation_dom"/>
</dbReference>
<dbReference type="SUPFAM" id="SSF52440">
    <property type="entry name" value="PreATP-grasp domain"/>
    <property type="match status" value="1"/>
</dbReference>
<sequence length="452" mass="48099">MKRVLIANRGEIAVRIIRAANDLGIETVAVVSEADRSAAHALLADQVVPIGPAPATKSYLVADAILAAAKESGADAVHPGYGFLSERASFAAAVADAGLTFVGPEASVIEQMGDKVRARQVAQAAGVPTVPGTPGGVSDVAEAVTAAGEIGYPIMLKAAAGGGGRGIRVVADEAELKVAFPQASGEAASAFGDGRMYLERFVRAARHVEVQVLGDGSETVHVFERECSLQRRRQKVVEEAPSPGIDERIRAEMTAAAVRLCKEVGYRSAGTCEFLVDDDSGEFFFIEMNTRIQVEHPVTELITGIDLVAEQLRIAAGEPLRFQQSDVTKRGHAVEFRVCAEDPERNFLPGPGKIGDVRLPGGPWVRTDTWLAPGSQVPPFYDSLVAKVIVWGDDRPTALRRAKRALSELVVEGVPTTTTLLVELLGQQWFADGAFTTGTLEEWLIRRAEAGA</sequence>
<evidence type="ECO:0000313" key="10">
    <source>
        <dbReference type="Proteomes" id="UP001597483"/>
    </source>
</evidence>
<comment type="caution">
    <text evidence="9">The sequence shown here is derived from an EMBL/GenBank/DDBJ whole genome shotgun (WGS) entry which is preliminary data.</text>
</comment>
<dbReference type="RefSeq" id="WP_378313358.1">
    <property type="nucleotide sequence ID" value="NZ_JBHUKS010000037.1"/>
</dbReference>
<dbReference type="InterPro" id="IPR005482">
    <property type="entry name" value="Biotin_COase_C"/>
</dbReference>
<dbReference type="SUPFAM" id="SSF56059">
    <property type="entry name" value="Glutathione synthetase ATP-binding domain-like"/>
    <property type="match status" value="1"/>
</dbReference>
<keyword evidence="3 6" id="KW-0547">Nucleotide-binding</keyword>
<dbReference type="PROSITE" id="PS00866">
    <property type="entry name" value="CPSASE_1"/>
    <property type="match status" value="1"/>
</dbReference>
<reference evidence="10" key="1">
    <citation type="journal article" date="2019" name="Int. J. Syst. Evol. Microbiol.">
        <title>The Global Catalogue of Microorganisms (GCM) 10K type strain sequencing project: providing services to taxonomists for standard genome sequencing and annotation.</title>
        <authorList>
            <consortium name="The Broad Institute Genomics Platform"/>
            <consortium name="The Broad Institute Genome Sequencing Center for Infectious Disease"/>
            <person name="Wu L."/>
            <person name="Ma J."/>
        </authorList>
    </citation>
    <scope>NUCLEOTIDE SEQUENCE [LARGE SCALE GENOMIC DNA]</scope>
    <source>
        <strain evidence="10">CGMCC 4.7641</strain>
    </source>
</reference>
<dbReference type="NCBIfam" id="NF009471">
    <property type="entry name" value="PRK12833.1"/>
    <property type="match status" value="1"/>
</dbReference>
<dbReference type="InterPro" id="IPR005479">
    <property type="entry name" value="CPAse_ATP-bd"/>
</dbReference>